<evidence type="ECO:0000313" key="11">
    <source>
        <dbReference type="EMBL" id="KAJ8880361.1"/>
    </source>
</evidence>
<name>A0ABQ9H7W8_9NEOP</name>
<evidence type="ECO:0000256" key="8">
    <source>
        <dbReference type="ARBA" id="ARBA00048794"/>
    </source>
</evidence>
<evidence type="ECO:0000256" key="5">
    <source>
        <dbReference type="ARBA" id="ARBA00030484"/>
    </source>
</evidence>
<comment type="catalytic activity">
    <reaction evidence="8">
        <text>apo-[ACP] + acetyl-CoA = acetyl-[ACP] + adenosine 3',5'-bisphosphate + H(+)</text>
        <dbReference type="Rhea" id="RHEA:46564"/>
        <dbReference type="Rhea" id="RHEA-COMP:9621"/>
        <dbReference type="Rhea" id="RHEA-COMP:9690"/>
        <dbReference type="ChEBI" id="CHEBI:15378"/>
        <dbReference type="ChEBI" id="CHEBI:29999"/>
        <dbReference type="ChEBI" id="CHEBI:57288"/>
        <dbReference type="ChEBI" id="CHEBI:58343"/>
        <dbReference type="ChEBI" id="CHEBI:78446"/>
    </reaction>
    <physiologicalReaction direction="left-to-right" evidence="8">
        <dbReference type="Rhea" id="RHEA:46565"/>
    </physiologicalReaction>
</comment>
<dbReference type="PANTHER" id="PTHR12215:SF10">
    <property type="entry name" value="L-AMINOADIPATE-SEMIALDEHYDE DEHYDROGENASE-PHOSPHOPANTETHEINYL TRANSFERASE"/>
    <property type="match status" value="1"/>
</dbReference>
<evidence type="ECO:0000313" key="12">
    <source>
        <dbReference type="Proteomes" id="UP001159363"/>
    </source>
</evidence>
<dbReference type="InterPro" id="IPR055066">
    <property type="entry name" value="AASDHPPT_N"/>
</dbReference>
<dbReference type="PANTHER" id="PTHR12215">
    <property type="entry name" value="PHOSPHOPANTETHEINE TRANSFERASE"/>
    <property type="match status" value="1"/>
</dbReference>
<evidence type="ECO:0000256" key="3">
    <source>
        <dbReference type="ARBA" id="ARBA00016301"/>
    </source>
</evidence>
<evidence type="ECO:0000259" key="9">
    <source>
        <dbReference type="Pfam" id="PF01648"/>
    </source>
</evidence>
<evidence type="ECO:0000256" key="4">
    <source>
        <dbReference type="ARBA" id="ARBA00022679"/>
    </source>
</evidence>
<evidence type="ECO:0000256" key="6">
    <source>
        <dbReference type="ARBA" id="ARBA00033443"/>
    </source>
</evidence>
<proteinExistence type="inferred from homology"/>
<dbReference type="InterPro" id="IPR037143">
    <property type="entry name" value="4-PPantetheinyl_Trfase_dom_sf"/>
</dbReference>
<comment type="catalytic activity">
    <reaction evidence="7">
        <text>apo-[ACP] + CoA = holo-[ACP] + adenosine 3',5'-bisphosphate + H(+)</text>
        <dbReference type="Rhea" id="RHEA:12068"/>
        <dbReference type="Rhea" id="RHEA-COMP:9685"/>
        <dbReference type="Rhea" id="RHEA-COMP:9690"/>
        <dbReference type="ChEBI" id="CHEBI:15378"/>
        <dbReference type="ChEBI" id="CHEBI:29999"/>
        <dbReference type="ChEBI" id="CHEBI:57287"/>
        <dbReference type="ChEBI" id="CHEBI:58343"/>
        <dbReference type="ChEBI" id="CHEBI:64479"/>
        <dbReference type="EC" id="2.7.8.7"/>
    </reaction>
    <physiologicalReaction direction="left-to-right" evidence="7">
        <dbReference type="Rhea" id="RHEA:12069"/>
    </physiologicalReaction>
</comment>
<dbReference type="Gene3D" id="3.90.470.20">
    <property type="entry name" value="4'-phosphopantetheinyl transferase domain"/>
    <property type="match status" value="2"/>
</dbReference>
<keyword evidence="12" id="KW-1185">Reference proteome</keyword>
<comment type="caution">
    <text evidence="11">The sequence shown here is derived from an EMBL/GenBank/DDBJ whole genome shotgun (WGS) entry which is preliminary data.</text>
</comment>
<evidence type="ECO:0000259" key="10">
    <source>
        <dbReference type="Pfam" id="PF22624"/>
    </source>
</evidence>
<feature type="domain" description="4'-phosphopantetheinyl transferase" evidence="9">
    <location>
        <begin position="115"/>
        <end position="232"/>
    </location>
</feature>
<evidence type="ECO:0000256" key="7">
    <source>
        <dbReference type="ARBA" id="ARBA00048641"/>
    </source>
</evidence>
<protein>
    <recommendedName>
        <fullName evidence="3">L-aminoadipate-semialdehyde dehydrogenase-phosphopantetheinyl transferase</fullName>
        <ecNumber evidence="2">2.7.8.7</ecNumber>
    </recommendedName>
    <alternativeName>
        <fullName evidence="5">4'-phosphopantetheinyl transferase</fullName>
    </alternativeName>
    <alternativeName>
        <fullName evidence="6">Alpha-aminoadipic semialdehyde dehydrogenase-phosphopantetheinyl transferase</fullName>
    </alternativeName>
</protein>
<dbReference type="InterPro" id="IPR050559">
    <property type="entry name" value="P-Pant_transferase_sf"/>
</dbReference>
<reference evidence="11 12" key="1">
    <citation type="submission" date="2023-02" db="EMBL/GenBank/DDBJ databases">
        <title>LHISI_Scaffold_Assembly.</title>
        <authorList>
            <person name="Stuart O.P."/>
            <person name="Cleave R."/>
            <person name="Magrath M.J.L."/>
            <person name="Mikheyev A.S."/>
        </authorList>
    </citation>
    <scope>NUCLEOTIDE SEQUENCE [LARGE SCALE GENOMIC DNA]</scope>
    <source>
        <strain evidence="11">Daus_M_001</strain>
        <tissue evidence="11">Leg muscle</tissue>
    </source>
</reference>
<organism evidence="11 12">
    <name type="scientific">Dryococelus australis</name>
    <dbReference type="NCBI Taxonomy" id="614101"/>
    <lineage>
        <taxon>Eukaryota</taxon>
        <taxon>Metazoa</taxon>
        <taxon>Ecdysozoa</taxon>
        <taxon>Arthropoda</taxon>
        <taxon>Hexapoda</taxon>
        <taxon>Insecta</taxon>
        <taxon>Pterygota</taxon>
        <taxon>Neoptera</taxon>
        <taxon>Polyneoptera</taxon>
        <taxon>Phasmatodea</taxon>
        <taxon>Verophasmatodea</taxon>
        <taxon>Anareolatae</taxon>
        <taxon>Phasmatidae</taxon>
        <taxon>Eurycanthinae</taxon>
        <taxon>Dryococelus</taxon>
    </lineage>
</organism>
<keyword evidence="4" id="KW-0808">Transferase</keyword>
<gene>
    <name evidence="11" type="ORF">PR048_016830</name>
</gene>
<dbReference type="InterPro" id="IPR008278">
    <property type="entry name" value="4-PPantetheinyl_Trfase_dom"/>
</dbReference>
<dbReference type="Pfam" id="PF01648">
    <property type="entry name" value="ACPS"/>
    <property type="match status" value="1"/>
</dbReference>
<dbReference type="EMBL" id="JARBHB010000006">
    <property type="protein sequence ID" value="KAJ8880361.1"/>
    <property type="molecule type" value="Genomic_DNA"/>
</dbReference>
<evidence type="ECO:0000256" key="1">
    <source>
        <dbReference type="ARBA" id="ARBA00006195"/>
    </source>
</evidence>
<sequence>MSICIASTKRARWAFNAKAWQPTEAQFSLASACIQEEEKARIGRFVFKNDVKAALIGRLLMRKFVSGASSIPYSEVKFFRDEKGRPCVLNPVVNFNISHDGDHVVLAGEDVNTKVGVDVMRLECRSGRGIEDFFHIMSRQFAVKEWESIRSRMHASEKMAAFYRHWCLKESYLKALGVQLKNLSRYDFRTNQPNLHVGIVTKGTHVYVDGTLADNWCFEETLLDQDHCVAVALRNVADSNHKLDLGEPSLFHFLDFEQLMEGSELVMLPDMEYTRNFFAKSEKNC</sequence>
<accession>A0ABQ9H7W8</accession>
<feature type="domain" description="4'-phosphopantetheinyl transferase N-terminal" evidence="10">
    <location>
        <begin position="19"/>
        <end position="109"/>
    </location>
</feature>
<dbReference type="SUPFAM" id="SSF56214">
    <property type="entry name" value="4'-phosphopantetheinyl transferase"/>
    <property type="match status" value="2"/>
</dbReference>
<dbReference type="Proteomes" id="UP001159363">
    <property type="component" value="Chromosome 5"/>
</dbReference>
<dbReference type="Pfam" id="PF22624">
    <property type="entry name" value="AASDHPPT_N"/>
    <property type="match status" value="1"/>
</dbReference>
<comment type="similarity">
    <text evidence="1">Belongs to the P-Pant transferase superfamily. AcpS family.</text>
</comment>
<evidence type="ECO:0000256" key="2">
    <source>
        <dbReference type="ARBA" id="ARBA00013172"/>
    </source>
</evidence>
<dbReference type="EC" id="2.7.8.7" evidence="2"/>